<dbReference type="InterPro" id="IPR013783">
    <property type="entry name" value="Ig-like_fold"/>
</dbReference>
<evidence type="ECO:0000259" key="1">
    <source>
        <dbReference type="Pfam" id="PF01833"/>
    </source>
</evidence>
<sequence>MQAEAKGGAVRKSTLQGNIVIDGETLPMERNPADPNLFDFDYVMPDDQSEAAFYFILNYNVLGGSKEKPKQSISKLYTFQLVNKYVIQLQVDRAPVGRPVTVLGRRFFRSDKIVIGGVEAETRFKSDNEIEFLVPPLPAGESYFVQLQTDGRMVPIGNFMIDLSLLKVAPKSLAFASGETAVLVFSVDFDAPAGGLAVRITTDIPQSVIMPEVIIPGGSRSVSVAIEGGRPGQGALFADVPGMKEVTIPISVTE</sequence>
<dbReference type="Proteomes" id="UP000525652">
    <property type="component" value="Unassembled WGS sequence"/>
</dbReference>
<comment type="caution">
    <text evidence="2">The sequence shown here is derived from an EMBL/GenBank/DDBJ whole genome shotgun (WGS) entry which is preliminary data.</text>
</comment>
<dbReference type="Pfam" id="PF01833">
    <property type="entry name" value="TIG"/>
    <property type="match status" value="1"/>
</dbReference>
<accession>A0A7X1B0E8</accession>
<dbReference type="Gene3D" id="2.60.40.10">
    <property type="entry name" value="Immunoglobulins"/>
    <property type="match status" value="1"/>
</dbReference>
<keyword evidence="3" id="KW-1185">Reference proteome</keyword>
<evidence type="ECO:0000313" key="3">
    <source>
        <dbReference type="Proteomes" id="UP000525652"/>
    </source>
</evidence>
<name>A0A7X1B0E8_9BACT</name>
<dbReference type="InterPro" id="IPR014756">
    <property type="entry name" value="Ig_E-set"/>
</dbReference>
<dbReference type="RefSeq" id="WP_185693957.1">
    <property type="nucleotide sequence ID" value="NZ_JACHVA010000126.1"/>
</dbReference>
<evidence type="ECO:0000313" key="2">
    <source>
        <dbReference type="EMBL" id="MBC2603325.1"/>
    </source>
</evidence>
<dbReference type="AlphaFoldDB" id="A0A7X1B0E8"/>
<dbReference type="EMBL" id="JACHVA010000126">
    <property type="protein sequence ID" value="MBC2603325.1"/>
    <property type="molecule type" value="Genomic_DNA"/>
</dbReference>
<dbReference type="InterPro" id="IPR002909">
    <property type="entry name" value="IPT_dom"/>
</dbReference>
<proteinExistence type="predicted"/>
<organism evidence="2 3">
    <name type="scientific">Puniceicoccus vermicola</name>
    <dbReference type="NCBI Taxonomy" id="388746"/>
    <lineage>
        <taxon>Bacteria</taxon>
        <taxon>Pseudomonadati</taxon>
        <taxon>Verrucomicrobiota</taxon>
        <taxon>Opitutia</taxon>
        <taxon>Puniceicoccales</taxon>
        <taxon>Puniceicoccaceae</taxon>
        <taxon>Puniceicoccus</taxon>
    </lineage>
</organism>
<dbReference type="SUPFAM" id="SSF81296">
    <property type="entry name" value="E set domains"/>
    <property type="match status" value="1"/>
</dbReference>
<gene>
    <name evidence="2" type="ORF">H5P30_16200</name>
</gene>
<protein>
    <submittedName>
        <fullName evidence="2">IPT/TIG domain-containing protein</fullName>
    </submittedName>
</protein>
<feature type="domain" description="IPT/TIG" evidence="1">
    <location>
        <begin position="95"/>
        <end position="151"/>
    </location>
</feature>
<reference evidence="2 3" key="1">
    <citation type="submission" date="2020-07" db="EMBL/GenBank/DDBJ databases">
        <authorList>
            <person name="Feng X."/>
        </authorList>
    </citation>
    <scope>NUCLEOTIDE SEQUENCE [LARGE SCALE GENOMIC DNA]</scope>
    <source>
        <strain evidence="2 3">JCM14086</strain>
    </source>
</reference>